<feature type="chain" id="PRO_5046493166" evidence="1">
    <location>
        <begin position="17"/>
        <end position="217"/>
    </location>
</feature>
<gene>
    <name evidence="2" type="ORF">HAHE_33600</name>
</gene>
<sequence>MKTLIALLLLTAFVSAQEGKVSLRFITFPRVKDAGPIELLTGKSVVQLTPPSNRLSDPVEVAAQDRWRFGKSTEEDGKPAFDDWGTCNAGNARNQIVMLLRKGPANEDGFHVVCLDDGPKHFKQRQMFFMNLSRQPIAGEVGSVKFALKPGDQTIISPKPDKGEELCHATLLLERKKGWHPFLSSNWPLTKQTRGLIFIYNDPRTAKLRLHTIRDFL</sequence>
<evidence type="ECO:0000256" key="1">
    <source>
        <dbReference type="SAM" id="SignalP"/>
    </source>
</evidence>
<protein>
    <submittedName>
        <fullName evidence="2">Uncharacterized protein</fullName>
    </submittedName>
</protein>
<keyword evidence="1" id="KW-0732">Signal</keyword>
<dbReference type="EMBL" id="AP024702">
    <property type="protein sequence ID" value="BCX49452.1"/>
    <property type="molecule type" value="Genomic_DNA"/>
</dbReference>
<evidence type="ECO:0000313" key="3">
    <source>
        <dbReference type="Proteomes" id="UP001374893"/>
    </source>
</evidence>
<dbReference type="Proteomes" id="UP001374893">
    <property type="component" value="Chromosome"/>
</dbReference>
<reference evidence="2 3" key="1">
    <citation type="submission" date="2021-06" db="EMBL/GenBank/DDBJ databases">
        <title>Complete genome of Haloferula helveola possessing various polysaccharide degrading enzymes.</title>
        <authorList>
            <person name="Takami H."/>
            <person name="Huang C."/>
            <person name="Hamasaki K."/>
        </authorList>
    </citation>
    <scope>NUCLEOTIDE SEQUENCE [LARGE SCALE GENOMIC DNA]</scope>
    <source>
        <strain evidence="2 3">CN-1</strain>
    </source>
</reference>
<evidence type="ECO:0000313" key="2">
    <source>
        <dbReference type="EMBL" id="BCX49452.1"/>
    </source>
</evidence>
<keyword evidence="3" id="KW-1185">Reference proteome</keyword>
<organism evidence="2 3">
    <name type="scientific">Haloferula helveola</name>
    <dbReference type="NCBI Taxonomy" id="490095"/>
    <lineage>
        <taxon>Bacteria</taxon>
        <taxon>Pseudomonadati</taxon>
        <taxon>Verrucomicrobiota</taxon>
        <taxon>Verrucomicrobiia</taxon>
        <taxon>Verrucomicrobiales</taxon>
        <taxon>Verrucomicrobiaceae</taxon>
        <taxon>Haloferula</taxon>
    </lineage>
</organism>
<feature type="signal peptide" evidence="1">
    <location>
        <begin position="1"/>
        <end position="16"/>
    </location>
</feature>
<dbReference type="RefSeq" id="WP_338686054.1">
    <property type="nucleotide sequence ID" value="NZ_AP024702.1"/>
</dbReference>
<name>A0ABM7RIW7_9BACT</name>
<accession>A0ABM7RIW7</accession>
<proteinExistence type="predicted"/>